<dbReference type="GO" id="GO:0006004">
    <property type="term" value="P:fucose metabolic process"/>
    <property type="evidence" value="ECO:0007669"/>
    <property type="project" value="UniProtKB-KW"/>
</dbReference>
<dbReference type="EMBL" id="QKWP01000323">
    <property type="protein sequence ID" value="RIB22140.1"/>
    <property type="molecule type" value="Genomic_DNA"/>
</dbReference>
<feature type="transmembrane region" description="Helical" evidence="9">
    <location>
        <begin position="6"/>
        <end position="26"/>
    </location>
</feature>
<dbReference type="PANTHER" id="PTHR13398">
    <property type="entry name" value="GDP-FUCOSE PROTEIN O-FUCOSYLTRANSFERASE 2"/>
    <property type="match status" value="1"/>
</dbReference>
<organism evidence="10 11">
    <name type="scientific">Gigaspora rosea</name>
    <dbReference type="NCBI Taxonomy" id="44941"/>
    <lineage>
        <taxon>Eukaryota</taxon>
        <taxon>Fungi</taxon>
        <taxon>Fungi incertae sedis</taxon>
        <taxon>Mucoromycota</taxon>
        <taxon>Glomeromycotina</taxon>
        <taxon>Glomeromycetes</taxon>
        <taxon>Diversisporales</taxon>
        <taxon>Gigasporaceae</taxon>
        <taxon>Gigaspora</taxon>
    </lineage>
</organism>
<accession>A0A397VI45</accession>
<dbReference type="GO" id="GO:0046922">
    <property type="term" value="F:peptide-O-fucosyltransferase activity"/>
    <property type="evidence" value="ECO:0007669"/>
    <property type="project" value="InterPro"/>
</dbReference>
<keyword evidence="3" id="KW-0808">Transferase</keyword>
<dbReference type="Pfam" id="PF10250">
    <property type="entry name" value="O-FucT"/>
    <property type="match status" value="1"/>
</dbReference>
<evidence type="ECO:0000256" key="2">
    <source>
        <dbReference type="ARBA" id="ARBA00004922"/>
    </source>
</evidence>
<keyword evidence="9" id="KW-0472">Membrane</keyword>
<evidence type="ECO:0000313" key="11">
    <source>
        <dbReference type="Proteomes" id="UP000266673"/>
    </source>
</evidence>
<dbReference type="OrthoDB" id="2020419at2759"/>
<evidence type="ECO:0000256" key="6">
    <source>
        <dbReference type="ARBA" id="ARBA00023277"/>
    </source>
</evidence>
<dbReference type="Gene3D" id="3.40.50.11340">
    <property type="match status" value="1"/>
</dbReference>
<keyword evidence="9" id="KW-1133">Transmembrane helix</keyword>
<sequence>MILFISSKSVSLIVTLFILSFPFFLWKIDKYSYIKPKELKFEPSDNEINQKYCGSNECKFLFAYNVVEQETQSNQHFMSFIQIAQQLGRIMVLTNVGESTISSTKNFPFDFYYNIDELRRKFPKVKFISQQRFQKWTKERYFKPDIIHVLLENSKLDPNYRIQYDISYIDRLVKEYRIDKFDLNLNNSVTFKQVGIGITAGPRKTKKNELRKFLSAELKSNAEVMLITQETIRHPIYERLTPMPYANHITKAALNITKKLKPYIAIHWRMETGKIGLMPRCAKSLVTYLKKLSLKTGIKNIYLATDYPFFKQNGKLKTQSSTFTKIHKEHHIAMKILKSSFKINTWVSTHGLDYLQSYPIKNEHLQEEFGGSGIQGIFDKLILTQADYFIGGPKKCCRFNSTYTDHVIMARKEMRKKNLKFKNIIYRWKLKSK</sequence>
<keyword evidence="9" id="KW-0812">Transmembrane</keyword>
<evidence type="ECO:0000256" key="9">
    <source>
        <dbReference type="SAM" id="Phobius"/>
    </source>
</evidence>
<proteinExistence type="inferred from homology"/>
<dbReference type="Gene3D" id="3.40.50.11350">
    <property type="match status" value="1"/>
</dbReference>
<comment type="similarity">
    <text evidence="7">Belongs to the glycosyltransferase 68 family.</text>
</comment>
<keyword evidence="6" id="KW-0119">Carbohydrate metabolism</keyword>
<keyword evidence="5" id="KW-0294">Fucose metabolism</keyword>
<evidence type="ECO:0000256" key="3">
    <source>
        <dbReference type="ARBA" id="ARBA00022679"/>
    </source>
</evidence>
<comment type="pathway">
    <text evidence="2">Protein modification; protein glycosylation.</text>
</comment>
<evidence type="ECO:0000256" key="1">
    <source>
        <dbReference type="ARBA" id="ARBA00004240"/>
    </source>
</evidence>
<dbReference type="AlphaFoldDB" id="A0A397VI45"/>
<evidence type="ECO:0000256" key="8">
    <source>
        <dbReference type="ARBA" id="ARBA00026232"/>
    </source>
</evidence>
<dbReference type="InterPro" id="IPR045130">
    <property type="entry name" value="OFUT2-like"/>
</dbReference>
<reference evidence="10 11" key="1">
    <citation type="submission" date="2018-06" db="EMBL/GenBank/DDBJ databases">
        <title>Comparative genomics reveals the genomic features of Rhizophagus irregularis, R. cerebriforme, R. diaphanum and Gigaspora rosea, and their symbiotic lifestyle signature.</title>
        <authorList>
            <person name="Morin E."/>
            <person name="San Clemente H."/>
            <person name="Chen E.C.H."/>
            <person name="De La Providencia I."/>
            <person name="Hainaut M."/>
            <person name="Kuo A."/>
            <person name="Kohler A."/>
            <person name="Murat C."/>
            <person name="Tang N."/>
            <person name="Roy S."/>
            <person name="Loubradou J."/>
            <person name="Henrissat B."/>
            <person name="Grigoriev I.V."/>
            <person name="Corradi N."/>
            <person name="Roux C."/>
            <person name="Martin F.M."/>
        </authorList>
    </citation>
    <scope>NUCLEOTIDE SEQUENCE [LARGE SCALE GENOMIC DNA]</scope>
    <source>
        <strain evidence="10 11">DAOM 194757</strain>
    </source>
</reference>
<comment type="subcellular location">
    <subcellularLocation>
        <location evidence="1">Endoplasmic reticulum</location>
    </subcellularLocation>
</comment>
<keyword evidence="4" id="KW-0256">Endoplasmic reticulum</keyword>
<dbReference type="InterPro" id="IPR019378">
    <property type="entry name" value="GDP-Fuc_O-FucTrfase"/>
</dbReference>
<evidence type="ECO:0000256" key="7">
    <source>
        <dbReference type="ARBA" id="ARBA00025803"/>
    </source>
</evidence>
<keyword evidence="11" id="KW-1185">Reference proteome</keyword>
<gene>
    <name evidence="10" type="ORF">C2G38_2243504</name>
</gene>
<dbReference type="PANTHER" id="PTHR13398:SF0">
    <property type="entry name" value="GDP-FUCOSE PROTEIN O-FUCOSYLTRANSFERASE 2"/>
    <property type="match status" value="1"/>
</dbReference>
<comment type="caution">
    <text evidence="10">The sequence shown here is derived from an EMBL/GenBank/DDBJ whole genome shotgun (WGS) entry which is preliminary data.</text>
</comment>
<dbReference type="Proteomes" id="UP000266673">
    <property type="component" value="Unassembled WGS sequence"/>
</dbReference>
<protein>
    <recommendedName>
        <fullName evidence="8">GDP-fucose protein O-fucosyltransferase 2</fullName>
    </recommendedName>
</protein>
<evidence type="ECO:0000313" key="10">
    <source>
        <dbReference type="EMBL" id="RIB22140.1"/>
    </source>
</evidence>
<evidence type="ECO:0000256" key="4">
    <source>
        <dbReference type="ARBA" id="ARBA00022824"/>
    </source>
</evidence>
<name>A0A397VI45_9GLOM</name>
<evidence type="ECO:0000256" key="5">
    <source>
        <dbReference type="ARBA" id="ARBA00023253"/>
    </source>
</evidence>